<evidence type="ECO:0000259" key="1">
    <source>
        <dbReference type="Pfam" id="PF04865"/>
    </source>
</evidence>
<protein>
    <recommendedName>
        <fullName evidence="1">Baseplate protein J-like barrel domain-containing protein</fullName>
    </recommendedName>
</protein>
<sequence length="408" mass="43226">MSDLPIIMTSAGAQPTPPKNLLATLTEKVSQKVPGYTANLPPGLITDLASTATGAVALIDQARVDLINSVSPYGANIPLLRELGNTYGVQQGTETNTSVYVVFSGLPGFLIPKGFTVSDGNNQYSVVRTTVIPATGKTAPVWCLAASDGSWAVPAGSVTQIITSVPSSMRLSVTNPDAGLPGVEAERYSEYRARVMDAGMFAVQGTSPALKTALGEVEGVQTRLISFRQISDGKWAVIVGGGESYEVAHAIFRAIPDISRLTADVTDSGDRAPEKENITLTDFPDTYTIPFLRPYAQDVTIVLSWNTTGSNYVDPTGVSVLAVPVIAEYINGITVGMAVNLYHLQSVFKDAVSSIISPENLSLIKISVAIDGVMVAPEENSGLIYGGRYGYFITDESHVVVKHYDGTD</sequence>
<dbReference type="Pfam" id="PF04865">
    <property type="entry name" value="Baseplate_J"/>
    <property type="match status" value="1"/>
</dbReference>
<organism evidence="2">
    <name type="scientific">Salmonella enterica subsp. enterica serovar Hull</name>
    <dbReference type="NCBI Taxonomy" id="1403564"/>
    <lineage>
        <taxon>Bacteria</taxon>
        <taxon>Pseudomonadati</taxon>
        <taxon>Pseudomonadota</taxon>
        <taxon>Gammaproteobacteria</taxon>
        <taxon>Enterobacterales</taxon>
        <taxon>Enterobacteriaceae</taxon>
        <taxon>Salmonella</taxon>
    </lineage>
</organism>
<accession>A0A5X4PE29</accession>
<comment type="caution">
    <text evidence="2">The sequence shown here is derived from an EMBL/GenBank/DDBJ whole genome shotgun (WGS) entry which is preliminary data.</text>
</comment>
<feature type="domain" description="Baseplate protein J-like barrel" evidence="1">
    <location>
        <begin position="101"/>
        <end position="180"/>
    </location>
</feature>
<evidence type="ECO:0000313" key="2">
    <source>
        <dbReference type="EMBL" id="EBZ8648432.1"/>
    </source>
</evidence>
<dbReference type="EMBL" id="AAHSMS010000010">
    <property type="protein sequence ID" value="EBZ8648432.1"/>
    <property type="molecule type" value="Genomic_DNA"/>
</dbReference>
<dbReference type="InterPro" id="IPR006949">
    <property type="entry name" value="Barrel_Baseplate_J-like"/>
</dbReference>
<dbReference type="AlphaFoldDB" id="A0A5X4PE29"/>
<proteinExistence type="predicted"/>
<name>A0A5X4PE29_SALET</name>
<reference evidence="2" key="1">
    <citation type="submission" date="2018-11" db="EMBL/GenBank/DDBJ databases">
        <authorList>
            <person name="Ashton P.M."/>
            <person name="Dallman T."/>
            <person name="Nair S."/>
            <person name="De Pinna E."/>
            <person name="Peters T."/>
            <person name="Grant K."/>
        </authorList>
    </citation>
    <scope>NUCLEOTIDE SEQUENCE</scope>
    <source>
        <strain evidence="2">638096</strain>
    </source>
</reference>
<gene>
    <name evidence="2" type="ORF">EHB58_09420</name>
</gene>